<dbReference type="PROSITE" id="PS50102">
    <property type="entry name" value="RRM"/>
    <property type="match status" value="1"/>
</dbReference>
<feature type="domain" description="RRM" evidence="3">
    <location>
        <begin position="285"/>
        <end position="368"/>
    </location>
</feature>
<evidence type="ECO:0000313" key="5">
    <source>
        <dbReference type="Proteomes" id="UP000007800"/>
    </source>
</evidence>
<sequence length="468" mass="52091">MRPKWASSLPPERRDSVYCAGSVNPRAHCSVLKCNGGNSYYVYYEAQGSSQFECVFGPLRSSFDEASGDAARIVSATSDKELGGLVLRLMMVEGAIVRRKAPPRSRPGMMLSAPYIRVDVPVVSKEVREESVTVALRGIRFNTVECFVPVAREVKLRLNHTKMGRVIDCIVELLAKCVDEGIQRPDDHAMYRCVRETLGCRLPLPETDILRLIGALADSFPHVEVAEETPDWLATFKEKSKKVDVHVAEVVKDCEAERRVREKRKVGETSDPAAKRPRKHTPADRTVFVSNVDRSTGLGELRDAVNGWMGEKGVDRCAIPLEKQTGAVRGHAFLYFKSSGAADRFVDRCTREELVVKGRVLRTAKVLEGNLEGEELQAWLSERKHEMFRLPSEIEGVIKSIVAENPGCNISLIKHRVESDRDGPVDLARYGFKSWSKAVRSVPGVSVEPVRNEEKSGKLSGYIARLDA</sequence>
<keyword evidence="5" id="KW-1185">Reference proteome</keyword>
<organism evidence="5">
    <name type="scientific">Perkinsus marinus (strain ATCC 50983 / TXsc)</name>
    <dbReference type="NCBI Taxonomy" id="423536"/>
    <lineage>
        <taxon>Eukaryota</taxon>
        <taxon>Sar</taxon>
        <taxon>Alveolata</taxon>
        <taxon>Perkinsozoa</taxon>
        <taxon>Perkinsea</taxon>
        <taxon>Perkinsida</taxon>
        <taxon>Perkinsidae</taxon>
        <taxon>Perkinsus</taxon>
    </lineage>
</organism>
<name>C5LUD1_PERM5</name>
<gene>
    <name evidence="4" type="ORF">Pmar_PMAR010928</name>
</gene>
<keyword evidence="1" id="KW-0694">RNA-binding</keyword>
<dbReference type="EMBL" id="GG685476">
    <property type="protein sequence ID" value="EEQ99664.1"/>
    <property type="molecule type" value="Genomic_DNA"/>
</dbReference>
<dbReference type="InParanoid" id="C5LUD1"/>
<dbReference type="Gene3D" id="3.30.70.330">
    <property type="match status" value="1"/>
</dbReference>
<dbReference type="GO" id="GO:0003723">
    <property type="term" value="F:RNA binding"/>
    <property type="evidence" value="ECO:0007669"/>
    <property type="project" value="UniProtKB-UniRule"/>
</dbReference>
<dbReference type="OMA" id="SERKHEM"/>
<dbReference type="InterPro" id="IPR012677">
    <property type="entry name" value="Nucleotide-bd_a/b_plait_sf"/>
</dbReference>
<protein>
    <recommendedName>
        <fullName evidence="3">RRM domain-containing protein</fullName>
    </recommendedName>
</protein>
<evidence type="ECO:0000313" key="4">
    <source>
        <dbReference type="EMBL" id="EEQ99664.1"/>
    </source>
</evidence>
<accession>C5LUD1</accession>
<dbReference type="RefSeq" id="XP_002766947.1">
    <property type="nucleotide sequence ID" value="XM_002766901.1"/>
</dbReference>
<feature type="region of interest" description="Disordered" evidence="2">
    <location>
        <begin position="261"/>
        <end position="284"/>
    </location>
</feature>
<dbReference type="SMART" id="SM00360">
    <property type="entry name" value="RRM"/>
    <property type="match status" value="1"/>
</dbReference>
<dbReference type="Proteomes" id="UP000007800">
    <property type="component" value="Unassembled WGS sequence"/>
</dbReference>
<evidence type="ECO:0000256" key="1">
    <source>
        <dbReference type="PROSITE-ProRule" id="PRU00176"/>
    </source>
</evidence>
<dbReference type="InterPro" id="IPR035979">
    <property type="entry name" value="RBD_domain_sf"/>
</dbReference>
<proteinExistence type="predicted"/>
<evidence type="ECO:0000256" key="2">
    <source>
        <dbReference type="SAM" id="MobiDB-lite"/>
    </source>
</evidence>
<reference evidence="4 5" key="1">
    <citation type="submission" date="2008-07" db="EMBL/GenBank/DDBJ databases">
        <authorList>
            <person name="El-Sayed N."/>
            <person name="Caler E."/>
            <person name="Inman J."/>
            <person name="Amedeo P."/>
            <person name="Hass B."/>
            <person name="Wortman J."/>
        </authorList>
    </citation>
    <scope>NUCLEOTIDE SEQUENCE [LARGE SCALE GENOMIC DNA]</scope>
    <source>
        <strain evidence="5">ATCC 50983 / TXsc</strain>
    </source>
</reference>
<evidence type="ECO:0000259" key="3">
    <source>
        <dbReference type="PROSITE" id="PS50102"/>
    </source>
</evidence>
<dbReference type="InterPro" id="IPR000504">
    <property type="entry name" value="RRM_dom"/>
</dbReference>
<dbReference type="GeneID" id="9051504"/>
<dbReference type="OrthoDB" id="439808at2759"/>
<dbReference type="AlphaFoldDB" id="C5LUD1"/>
<dbReference type="SUPFAM" id="SSF54928">
    <property type="entry name" value="RNA-binding domain, RBD"/>
    <property type="match status" value="1"/>
</dbReference>